<reference evidence="2 3" key="1">
    <citation type="submission" date="2019-03" db="EMBL/GenBank/DDBJ databases">
        <title>Complete Genome Sequence of Allofrancisella inopinata Strain SYSU YG23 Isolated from Water-Cooling Systems in China.</title>
        <authorList>
            <person name="Ohrman C."/>
            <person name="Uneklint I."/>
            <person name="Sjodin A."/>
        </authorList>
    </citation>
    <scope>NUCLEOTIDE SEQUENCE [LARGE SCALE GENOMIC DNA]</scope>
    <source>
        <strain evidence="2 3">SYSU YG23</strain>
    </source>
</reference>
<evidence type="ECO:0008006" key="4">
    <source>
        <dbReference type="Google" id="ProtNLM"/>
    </source>
</evidence>
<evidence type="ECO:0000313" key="2">
    <source>
        <dbReference type="EMBL" id="QIV96650.1"/>
    </source>
</evidence>
<dbReference type="PROSITE" id="PS51257">
    <property type="entry name" value="PROKAR_LIPOPROTEIN"/>
    <property type="match status" value="1"/>
</dbReference>
<feature type="chain" id="PRO_5042051360" description="Outer membrane lipoprotein SlyB" evidence="1">
    <location>
        <begin position="29"/>
        <end position="158"/>
    </location>
</feature>
<dbReference type="KEGG" id="aii:E4K63_07330"/>
<keyword evidence="1" id="KW-0732">Signal</keyword>
<dbReference type="AlphaFoldDB" id="A0AAE6YIR0"/>
<dbReference type="Proteomes" id="UP000502004">
    <property type="component" value="Chromosome"/>
</dbReference>
<dbReference type="EMBL" id="CP038241">
    <property type="protein sequence ID" value="QIV96650.1"/>
    <property type="molecule type" value="Genomic_DNA"/>
</dbReference>
<evidence type="ECO:0000313" key="3">
    <source>
        <dbReference type="Proteomes" id="UP000502004"/>
    </source>
</evidence>
<gene>
    <name evidence="2" type="ORF">E4K63_07330</name>
</gene>
<sequence length="158" mass="16121">MKKIYSIVLLTIISVILVSCSSSGPTYSANSVGQVSQVEQGKIIDIQKVNIKGQDNIGTQVGGLAGGLGGALAGGGSTLGRIAGSIGGAIVGGIAGGVTEKTLTSAEAYQFTIQLKDDRTIAVLQEDDKNLHVGDQVTILFAGNNTRIIPIESPSPKQ</sequence>
<keyword evidence="3" id="KW-1185">Reference proteome</keyword>
<dbReference type="RefSeq" id="WP_133942460.1">
    <property type="nucleotide sequence ID" value="NZ_CP038241.1"/>
</dbReference>
<proteinExistence type="predicted"/>
<protein>
    <recommendedName>
        <fullName evidence="4">Outer membrane lipoprotein SlyB</fullName>
    </recommendedName>
</protein>
<name>A0AAE6YIR0_9GAMM</name>
<accession>A0AAE6YIR0</accession>
<organism evidence="2 3">
    <name type="scientific">Allofrancisella inopinata</name>
    <dbReference type="NCBI Taxonomy" id="1085647"/>
    <lineage>
        <taxon>Bacteria</taxon>
        <taxon>Pseudomonadati</taxon>
        <taxon>Pseudomonadota</taxon>
        <taxon>Gammaproteobacteria</taxon>
        <taxon>Thiotrichales</taxon>
        <taxon>Francisellaceae</taxon>
        <taxon>Allofrancisella</taxon>
    </lineage>
</organism>
<evidence type="ECO:0000256" key="1">
    <source>
        <dbReference type="SAM" id="SignalP"/>
    </source>
</evidence>
<feature type="signal peptide" evidence="1">
    <location>
        <begin position="1"/>
        <end position="28"/>
    </location>
</feature>